<dbReference type="OMA" id="EKFLIHH"/>
<reference evidence="6" key="1">
    <citation type="submission" date="2016-11" db="EMBL/GenBank/DDBJ databases">
        <title>The genome of Nicotiana attenuata.</title>
        <authorList>
            <person name="Xu S."/>
            <person name="Brockmoeller T."/>
            <person name="Gaquerel E."/>
            <person name="Navarro A."/>
            <person name="Kuhl H."/>
            <person name="Gase K."/>
            <person name="Ling Z."/>
            <person name="Zhou W."/>
            <person name="Kreitzer C."/>
            <person name="Stanke M."/>
            <person name="Tang H."/>
            <person name="Lyons E."/>
            <person name="Pandey P."/>
            <person name="Pandey S.P."/>
            <person name="Timmermann B."/>
            <person name="Baldwin I.T."/>
        </authorList>
    </citation>
    <scope>NUCLEOTIDE SEQUENCE [LARGE SCALE GENOMIC DNA]</scope>
    <source>
        <strain evidence="6">UT</strain>
    </source>
</reference>
<dbReference type="KEGG" id="nau:109216045"/>
<dbReference type="InterPro" id="IPR015943">
    <property type="entry name" value="WD40/YVTN_repeat-like_dom_sf"/>
</dbReference>
<dbReference type="PANTHER" id="PTHR14773:SF0">
    <property type="entry name" value="WD REPEAT-CONTAINING PROTEIN 76"/>
    <property type="match status" value="1"/>
</dbReference>
<evidence type="ECO:0000256" key="2">
    <source>
        <dbReference type="ARBA" id="ARBA00022574"/>
    </source>
</evidence>
<dbReference type="Gramene" id="OIT25118">
    <property type="protein sequence ID" value="OIT25118"/>
    <property type="gene ID" value="A4A49_27009"/>
</dbReference>
<proteinExistence type="inferred from homology"/>
<protein>
    <submittedName>
        <fullName evidence="6">Uncharacterized protein</fullName>
    </submittedName>
</protein>
<dbReference type="PROSITE" id="PS50082">
    <property type="entry name" value="WD_REPEATS_2"/>
    <property type="match status" value="1"/>
</dbReference>
<dbReference type="SMART" id="SM00320">
    <property type="entry name" value="WD40"/>
    <property type="match status" value="4"/>
</dbReference>
<dbReference type="InterPro" id="IPR036322">
    <property type="entry name" value="WD40_repeat_dom_sf"/>
</dbReference>
<dbReference type="PANTHER" id="PTHR14773">
    <property type="entry name" value="WD REPEAT-CONTAINING PROTEIN 76"/>
    <property type="match status" value="1"/>
</dbReference>
<evidence type="ECO:0000256" key="4">
    <source>
        <dbReference type="PROSITE-ProRule" id="PRU00221"/>
    </source>
</evidence>
<organism evidence="6 7">
    <name type="scientific">Nicotiana attenuata</name>
    <name type="common">Coyote tobacco</name>
    <dbReference type="NCBI Taxonomy" id="49451"/>
    <lineage>
        <taxon>Eukaryota</taxon>
        <taxon>Viridiplantae</taxon>
        <taxon>Streptophyta</taxon>
        <taxon>Embryophyta</taxon>
        <taxon>Tracheophyta</taxon>
        <taxon>Spermatophyta</taxon>
        <taxon>Magnoliopsida</taxon>
        <taxon>eudicotyledons</taxon>
        <taxon>Gunneridae</taxon>
        <taxon>Pentapetalae</taxon>
        <taxon>asterids</taxon>
        <taxon>lamiids</taxon>
        <taxon>Solanales</taxon>
        <taxon>Solanaceae</taxon>
        <taxon>Nicotianoideae</taxon>
        <taxon>Nicotianeae</taxon>
        <taxon>Nicotiana</taxon>
    </lineage>
</organism>
<dbReference type="Pfam" id="PF00400">
    <property type="entry name" value="WD40"/>
    <property type="match status" value="2"/>
</dbReference>
<name>A0A1J6K716_NICAT</name>
<keyword evidence="3" id="KW-0677">Repeat</keyword>
<dbReference type="OrthoDB" id="1223650at2759"/>
<dbReference type="InterPro" id="IPR001680">
    <property type="entry name" value="WD40_rpt"/>
</dbReference>
<dbReference type="GO" id="GO:0005634">
    <property type="term" value="C:nucleus"/>
    <property type="evidence" value="ECO:0007669"/>
    <property type="project" value="TreeGrafter"/>
</dbReference>
<gene>
    <name evidence="6" type="ORF">A4A49_27009</name>
</gene>
<evidence type="ECO:0000313" key="7">
    <source>
        <dbReference type="Proteomes" id="UP000187609"/>
    </source>
</evidence>
<dbReference type="PROSITE" id="PS50294">
    <property type="entry name" value="WD_REPEATS_REGION"/>
    <property type="match status" value="1"/>
</dbReference>
<evidence type="ECO:0000313" key="6">
    <source>
        <dbReference type="EMBL" id="OIT25118.1"/>
    </source>
</evidence>
<keyword evidence="2 4" id="KW-0853">WD repeat</keyword>
<dbReference type="EMBL" id="MJEQ01003090">
    <property type="protein sequence ID" value="OIT25118.1"/>
    <property type="molecule type" value="Genomic_DNA"/>
</dbReference>
<dbReference type="Proteomes" id="UP000187609">
    <property type="component" value="Unassembled WGS sequence"/>
</dbReference>
<comment type="caution">
    <text evidence="6">The sequence shown here is derived from an EMBL/GenBank/DDBJ whole genome shotgun (WGS) entry which is preliminary data.</text>
</comment>
<keyword evidence="7" id="KW-1185">Reference proteome</keyword>
<accession>A0A1J6K716</accession>
<dbReference type="Gene3D" id="2.130.10.10">
    <property type="entry name" value="YVTN repeat-like/Quinoprotein amine dehydrogenase"/>
    <property type="match status" value="1"/>
</dbReference>
<comment type="similarity">
    <text evidence="1">Belongs to the WD repeat DDB2/WDR76 family.</text>
</comment>
<dbReference type="GO" id="GO:0003677">
    <property type="term" value="F:DNA binding"/>
    <property type="evidence" value="ECO:0007669"/>
    <property type="project" value="TreeGrafter"/>
</dbReference>
<dbReference type="SMR" id="A0A1J6K716"/>
<dbReference type="SUPFAM" id="SSF50978">
    <property type="entry name" value="WD40 repeat-like"/>
    <property type="match status" value="1"/>
</dbReference>
<feature type="repeat" description="WD" evidence="4">
    <location>
        <begin position="237"/>
        <end position="273"/>
    </location>
</feature>
<dbReference type="AlphaFoldDB" id="A0A1J6K716"/>
<evidence type="ECO:0000256" key="3">
    <source>
        <dbReference type="ARBA" id="ARBA00022737"/>
    </source>
</evidence>
<feature type="region of interest" description="Disordered" evidence="5">
    <location>
        <begin position="1"/>
        <end position="47"/>
    </location>
</feature>
<dbReference type="InterPro" id="IPR050853">
    <property type="entry name" value="WD_repeat_DNA-damage-binding"/>
</dbReference>
<sequence>MADNKRAASKRQRSKRDEVEATSTIRRISRRSQGMPPELSDGLSDKIDARELSKKSSTCEEISCDGMVKTIRSLRRNDPLLDTTLTDRQVDLERLELNPNGRTQVVKGAISDVKFLPAANMKVIFVGDELGYLGLWNVDFEEENGDNGIYLYQPHQSKISGILIEPFSMLKIFTSSYDQRIMLLDVEKEAFEEVYQDTYAIYSICHRVEDINCLYFGDEVGGLKIFDVRASTLSSLWELHKDRINTIHCKPDDPNIVVTSSADRTFSLWDLRSISRDQPKSLTTIRHCGPIHSAYFSPSGSFLATTSSDNTIGIFGGENYEEKFLIHHNNLSGEYISTLRGIWGWDDTYVYIGKIQEKQKHKRKEKLKNYDKNGVDVISSVEKKIYDDKNGVDVISSVEKKIYDDKNGVDIISTVEMKVVRTLQSDCMPTVPYRLAAHPCMVGTLAGATGKGKVCMWVEAAVDPSS</sequence>
<dbReference type="GO" id="GO:2000001">
    <property type="term" value="P:regulation of DNA damage checkpoint"/>
    <property type="evidence" value="ECO:0007669"/>
    <property type="project" value="TreeGrafter"/>
</dbReference>
<dbReference type="STRING" id="49451.A0A1J6K716"/>
<evidence type="ECO:0000256" key="5">
    <source>
        <dbReference type="SAM" id="MobiDB-lite"/>
    </source>
</evidence>
<evidence type="ECO:0000256" key="1">
    <source>
        <dbReference type="ARBA" id="ARBA00005434"/>
    </source>
</evidence>